<dbReference type="Gene3D" id="1.10.238.10">
    <property type="entry name" value="EF-hand"/>
    <property type="match status" value="1"/>
</dbReference>
<keyword evidence="7" id="KW-0560">Oxidoreductase</keyword>
<dbReference type="GeneID" id="106167042"/>
<dbReference type="FunCoup" id="A0A1S3ISI5">
    <property type="interactions" value="55"/>
</dbReference>
<dbReference type="FunFam" id="3.40.50.80:FF:000012">
    <property type="entry name" value="NADPH oxidase, isoform B"/>
    <property type="match status" value="1"/>
</dbReference>
<evidence type="ECO:0000256" key="9">
    <source>
        <dbReference type="SAM" id="MobiDB-lite"/>
    </source>
</evidence>
<keyword evidence="3 10" id="KW-0812">Transmembrane</keyword>
<dbReference type="GO" id="GO:0043020">
    <property type="term" value="C:NADPH oxidase complex"/>
    <property type="evidence" value="ECO:0007669"/>
    <property type="project" value="TreeGrafter"/>
</dbReference>
<evidence type="ECO:0000313" key="13">
    <source>
        <dbReference type="Proteomes" id="UP000085678"/>
    </source>
</evidence>
<dbReference type="PROSITE" id="PS51384">
    <property type="entry name" value="FAD_FR"/>
    <property type="match status" value="1"/>
</dbReference>
<dbReference type="SMART" id="SM00054">
    <property type="entry name" value="EFh"/>
    <property type="match status" value="4"/>
</dbReference>
<evidence type="ECO:0000256" key="5">
    <source>
        <dbReference type="ARBA" id="ARBA00022857"/>
    </source>
</evidence>
<evidence type="ECO:0000256" key="3">
    <source>
        <dbReference type="ARBA" id="ARBA00022692"/>
    </source>
</evidence>
<keyword evidence="4" id="KW-0274">FAD</keyword>
<keyword evidence="2" id="KW-0285">Flavoprotein</keyword>
<dbReference type="InterPro" id="IPR050369">
    <property type="entry name" value="RBOH/FRE"/>
</dbReference>
<dbReference type="SUPFAM" id="SSF63380">
    <property type="entry name" value="Riboflavin synthase domain-like"/>
    <property type="match status" value="1"/>
</dbReference>
<feature type="domain" description="EF-hand" evidence="11">
    <location>
        <begin position="131"/>
        <end position="166"/>
    </location>
</feature>
<sequence length="910" mass="103432">MSQSNTPGSRPNSMSASSSRWIINVQKQFDLVADKDGEVTLEGFKKALALKEDFFAARLFHILDKDKTGGLNVHEWVVGLSLFHHGTYEEKLKLLFQAYDVQDLGYLDFSAVRNVIKSCVKESRLTISEETIDDLVVSIIDEADKDLDGRINFEELSNVLKSYPGVIENLTVSSVSWLQSDSSDFVPDVQPPCPCCPQFDREYAQNRIPDIIFVTLYFIINIVILTHRSLEYYFFDVNQGPVTGFDIVARACGQALNFNCSLVVALMLRVTLTLLRATWIGNWLPIDKHIKYHKYVAVVIVILSTIHTFAHIGNFAMISPSLNITLAEALFTTAAGIGWVGQSASITGWLLVIILIVLVIGALPCVRRSGHFEVFFFTHFLYAPWLLLVFLHGSRFWMWFIAPCTIFICEKIYSSRWLKRLYQGQTHVKEGVLLASRVTHLVINRPSNFDYGPGDYLFINIPKIAKFEWHPFTISSAPEQSEYIWLHIRGVGQWTNKLYDFFDEKRKRWSRALSSKGKSMKGRAGRRLSIITPSLLHQAEDNSGRSPNGKANGQKLLNRFSDILEADEEEKRNSLQVPTEGEDVCQSDEDVYEECDDTKHDHPYENTSFQADESEVKIEIPNVDESKKDPSLKPTPAKRNKLQVPGEDGGLGAEENVIKRRKTVLQRRLTKWGRESHGQNFGHLTNAPFVYKVEPDNEEAPQEESLEVYLDGPYGSPSAHIFSAEHAVLIASGIGVTPFASILQSIMLRYKIARHVCPRCNHGWTDKRPITLKNLKKVDFFWISRDQKAFEWFVSLMSQLEIEQQEEGSGLEHFLDMNVYLTAAVKKNDLKGVLLQMALDLVHSKEARDKITGLRTRTQAGRPDWDQVFSEIKRTKHGKVTVFFCGNPALAGTLRAKCRQFGFNFRKENF</sequence>
<dbReference type="InParanoid" id="A0A1S3ISI5"/>
<dbReference type="Pfam" id="PF13499">
    <property type="entry name" value="EF-hand_7"/>
    <property type="match status" value="1"/>
</dbReference>
<dbReference type="InterPro" id="IPR013121">
    <property type="entry name" value="Fe_red_NAD-bd_6"/>
</dbReference>
<dbReference type="Pfam" id="PF01794">
    <property type="entry name" value="Ferric_reduct"/>
    <property type="match status" value="1"/>
</dbReference>
<evidence type="ECO:0000256" key="4">
    <source>
        <dbReference type="ARBA" id="ARBA00022827"/>
    </source>
</evidence>
<protein>
    <submittedName>
        <fullName evidence="14">NADPH oxidase 5</fullName>
    </submittedName>
</protein>
<organism evidence="13 14">
    <name type="scientific">Lingula anatina</name>
    <name type="common">Brachiopod</name>
    <name type="synonym">Lingula unguis</name>
    <dbReference type="NCBI Taxonomy" id="7574"/>
    <lineage>
        <taxon>Eukaryota</taxon>
        <taxon>Metazoa</taxon>
        <taxon>Spiralia</taxon>
        <taxon>Lophotrochozoa</taxon>
        <taxon>Brachiopoda</taxon>
        <taxon>Linguliformea</taxon>
        <taxon>Lingulata</taxon>
        <taxon>Lingulida</taxon>
        <taxon>Linguloidea</taxon>
        <taxon>Lingulidae</taxon>
        <taxon>Lingula</taxon>
    </lineage>
</organism>
<evidence type="ECO:0000256" key="8">
    <source>
        <dbReference type="ARBA" id="ARBA00023136"/>
    </source>
</evidence>
<keyword evidence="6 10" id="KW-1133">Transmembrane helix</keyword>
<feature type="domain" description="FAD-binding FR-type" evidence="12">
    <location>
        <begin position="419"/>
        <end position="533"/>
    </location>
</feature>
<evidence type="ECO:0000256" key="1">
    <source>
        <dbReference type="ARBA" id="ARBA00004141"/>
    </source>
</evidence>
<dbReference type="STRING" id="7574.A0A1S3ISI5"/>
<dbReference type="InterPro" id="IPR017938">
    <property type="entry name" value="Riboflavin_synthase-like_b-brl"/>
</dbReference>
<feature type="region of interest" description="Disordered" evidence="9">
    <location>
        <begin position="623"/>
        <end position="652"/>
    </location>
</feature>
<keyword evidence="5" id="KW-0521">NADP</keyword>
<dbReference type="CDD" id="cd06186">
    <property type="entry name" value="NOX_Duox_like_FAD_NADP"/>
    <property type="match status" value="1"/>
</dbReference>
<dbReference type="InterPro" id="IPR011992">
    <property type="entry name" value="EF-hand-dom_pair"/>
</dbReference>
<dbReference type="PANTHER" id="PTHR11972:SF58">
    <property type="entry name" value="NADPH OXIDASE 5"/>
    <property type="match status" value="1"/>
</dbReference>
<dbReference type="InterPro" id="IPR017927">
    <property type="entry name" value="FAD-bd_FR_type"/>
</dbReference>
<dbReference type="GO" id="GO:0016175">
    <property type="term" value="F:superoxide-generating NAD(P)H oxidase activity"/>
    <property type="evidence" value="ECO:0007669"/>
    <property type="project" value="TreeGrafter"/>
</dbReference>
<reference evidence="14" key="1">
    <citation type="submission" date="2025-08" db="UniProtKB">
        <authorList>
            <consortium name="RefSeq"/>
        </authorList>
    </citation>
    <scope>IDENTIFICATION</scope>
    <source>
        <tissue evidence="14">Gonads</tissue>
    </source>
</reference>
<dbReference type="Gene3D" id="3.40.50.80">
    <property type="entry name" value="Nucleotide-binding domain of ferredoxin-NADP reductase (FNR) module"/>
    <property type="match status" value="1"/>
</dbReference>
<feature type="transmembrane region" description="Helical" evidence="10">
    <location>
        <begin position="372"/>
        <end position="390"/>
    </location>
</feature>
<dbReference type="SUPFAM" id="SSF52343">
    <property type="entry name" value="Ferredoxin reductase-like, C-terminal NADP-linked domain"/>
    <property type="match status" value="1"/>
</dbReference>
<dbReference type="SUPFAM" id="SSF47473">
    <property type="entry name" value="EF-hand"/>
    <property type="match status" value="1"/>
</dbReference>
<proteinExistence type="predicted"/>
<evidence type="ECO:0000259" key="11">
    <source>
        <dbReference type="PROSITE" id="PS50222"/>
    </source>
</evidence>
<dbReference type="KEGG" id="lak:106167042"/>
<dbReference type="Gene3D" id="2.40.30.10">
    <property type="entry name" value="Translation factors"/>
    <property type="match status" value="1"/>
</dbReference>
<keyword evidence="13" id="KW-1185">Reference proteome</keyword>
<dbReference type="FunFam" id="2.40.30.10:FF:000056">
    <property type="entry name" value="NADPH oxidase 5"/>
    <property type="match status" value="1"/>
</dbReference>
<feature type="transmembrane region" description="Helical" evidence="10">
    <location>
        <begin position="211"/>
        <end position="235"/>
    </location>
</feature>
<dbReference type="SFLD" id="SFLDG01169">
    <property type="entry name" value="NADPH_oxidase_subgroup_(NOX)"/>
    <property type="match status" value="1"/>
</dbReference>
<dbReference type="GO" id="GO:0005509">
    <property type="term" value="F:calcium ion binding"/>
    <property type="evidence" value="ECO:0007669"/>
    <property type="project" value="InterPro"/>
</dbReference>
<dbReference type="InterPro" id="IPR039261">
    <property type="entry name" value="FNR_nucleotide-bd"/>
</dbReference>
<name>A0A1S3ISI5_LINAN</name>
<dbReference type="OMA" id="FSWASEI"/>
<dbReference type="PROSITE" id="PS50222">
    <property type="entry name" value="EF_HAND_2"/>
    <property type="match status" value="3"/>
</dbReference>
<accession>A0A1S3ISI5</accession>
<dbReference type="InterPro" id="IPR013112">
    <property type="entry name" value="FAD-bd_8"/>
</dbReference>
<feature type="transmembrane region" description="Helical" evidence="10">
    <location>
        <begin position="255"/>
        <end position="275"/>
    </location>
</feature>
<dbReference type="GO" id="GO:0006952">
    <property type="term" value="P:defense response"/>
    <property type="evidence" value="ECO:0007669"/>
    <property type="project" value="TreeGrafter"/>
</dbReference>
<dbReference type="AlphaFoldDB" id="A0A1S3ISI5"/>
<dbReference type="RefSeq" id="XP_013401170.1">
    <property type="nucleotide sequence ID" value="XM_013545716.2"/>
</dbReference>
<feature type="transmembrane region" description="Helical" evidence="10">
    <location>
        <begin position="295"/>
        <end position="317"/>
    </location>
</feature>
<evidence type="ECO:0000259" key="12">
    <source>
        <dbReference type="PROSITE" id="PS51384"/>
    </source>
</evidence>
<dbReference type="Pfam" id="PF08022">
    <property type="entry name" value="FAD_binding_8"/>
    <property type="match status" value="1"/>
</dbReference>
<dbReference type="GO" id="GO:0042554">
    <property type="term" value="P:superoxide anion generation"/>
    <property type="evidence" value="ECO:0007669"/>
    <property type="project" value="TreeGrafter"/>
</dbReference>
<feature type="domain" description="EF-hand" evidence="11">
    <location>
        <begin position="87"/>
        <end position="122"/>
    </location>
</feature>
<comment type="subcellular location">
    <subcellularLocation>
        <location evidence="1">Membrane</location>
        <topology evidence="1">Multi-pass membrane protein</topology>
    </subcellularLocation>
</comment>
<keyword evidence="8 10" id="KW-0472">Membrane</keyword>
<evidence type="ECO:0000313" key="14">
    <source>
        <dbReference type="RefSeq" id="XP_013401170.1"/>
    </source>
</evidence>
<dbReference type="Proteomes" id="UP000085678">
    <property type="component" value="Unplaced"/>
</dbReference>
<dbReference type="PANTHER" id="PTHR11972">
    <property type="entry name" value="NADPH OXIDASE"/>
    <property type="match status" value="1"/>
</dbReference>
<evidence type="ECO:0000256" key="2">
    <source>
        <dbReference type="ARBA" id="ARBA00022630"/>
    </source>
</evidence>
<evidence type="ECO:0000256" key="7">
    <source>
        <dbReference type="ARBA" id="ARBA00023002"/>
    </source>
</evidence>
<feature type="domain" description="EF-hand" evidence="11">
    <location>
        <begin position="51"/>
        <end position="86"/>
    </location>
</feature>
<dbReference type="InterPro" id="IPR013130">
    <property type="entry name" value="Fe3_Rdtase_TM_dom"/>
</dbReference>
<dbReference type="OrthoDB" id="167398at2759"/>
<evidence type="ECO:0000256" key="6">
    <source>
        <dbReference type="ARBA" id="ARBA00022989"/>
    </source>
</evidence>
<feature type="transmembrane region" description="Helical" evidence="10">
    <location>
        <begin position="337"/>
        <end position="360"/>
    </location>
</feature>
<evidence type="ECO:0000256" key="10">
    <source>
        <dbReference type="SAM" id="Phobius"/>
    </source>
</evidence>
<dbReference type="InterPro" id="IPR002048">
    <property type="entry name" value="EF_hand_dom"/>
</dbReference>
<dbReference type="Pfam" id="PF08030">
    <property type="entry name" value="NAD_binding_6"/>
    <property type="match status" value="1"/>
</dbReference>
<gene>
    <name evidence="14" type="primary">LOC106167042</name>
</gene>